<dbReference type="AlphaFoldDB" id="A0A8S1KY54"/>
<protein>
    <submittedName>
        <fullName evidence="2">Uncharacterized protein</fullName>
    </submittedName>
</protein>
<keyword evidence="3" id="KW-1185">Reference proteome</keyword>
<gene>
    <name evidence="2" type="ORF">PSON_ATCC_30995.1.T0140107</name>
</gene>
<evidence type="ECO:0000313" key="3">
    <source>
        <dbReference type="Proteomes" id="UP000692954"/>
    </source>
</evidence>
<dbReference type="OrthoDB" id="305801at2759"/>
<proteinExistence type="predicted"/>
<feature type="region of interest" description="Disordered" evidence="1">
    <location>
        <begin position="242"/>
        <end position="266"/>
    </location>
</feature>
<accession>A0A8S1KY54</accession>
<evidence type="ECO:0000256" key="1">
    <source>
        <dbReference type="SAM" id="MobiDB-lite"/>
    </source>
</evidence>
<reference evidence="2" key="1">
    <citation type="submission" date="2021-01" db="EMBL/GenBank/DDBJ databases">
        <authorList>
            <consortium name="Genoscope - CEA"/>
            <person name="William W."/>
        </authorList>
    </citation>
    <scope>NUCLEOTIDE SEQUENCE</scope>
</reference>
<sequence length="565" mass="67607">MISNNSSLICIEKDCKLNRVITNWNDLQIHYQNKHKVYPLDKFEKKVHLKLNQFNQKFRKQIEENISQLIAQQEQEIIERVKTLYQDFEKICYKILHEQTNVNEKLEGLFSNNQQESVLQKYIDIYYSQIRSPQQYQVERLLDEFQYKLNGITNDLLHFIYQVEQSQNLESLNNFPQKNQDFEYQSHYYFNQQMKMQQKQYNYEYPQQENNFVAQLQEQDDQNNIPLRNYKYIRNQQQYYSQKDSLQQSQQQQLSNSAIPLEEQQQKNQYTAYFPKSEMNTDNDRIKFQLPSETIYNQKNNNLKDRLDNFGSQKQIQNDTLNQIQEDNQYKIQDDNQNKIQEDNQNKIQEDNQNKIQEDIQNNDLNQSKLKSRQNQEYEIKQNLQKQNQQIGVDEYIVNDETKDNKAQKKINIVGKKFDITNSDKHLKYSLRFTQFSCVQQGVALVEGAFTLNDNAKVKFKLTERFDKVLTASFGIQNVDNQGKKLGTLNFFMDQSGLLFKNEKQRQGSLKIGLNEELILSYRAEKRLLMFRKQETAEYLHIEGSISGCFKFYVKLYGLQVQIIK</sequence>
<dbReference type="EMBL" id="CAJJDN010000014">
    <property type="protein sequence ID" value="CAD8060128.1"/>
    <property type="molecule type" value="Genomic_DNA"/>
</dbReference>
<evidence type="ECO:0000313" key="2">
    <source>
        <dbReference type="EMBL" id="CAD8060128.1"/>
    </source>
</evidence>
<name>A0A8S1KY54_9CILI</name>
<feature type="compositionally biased region" description="Low complexity" evidence="1">
    <location>
        <begin position="242"/>
        <end position="255"/>
    </location>
</feature>
<organism evidence="2 3">
    <name type="scientific">Paramecium sonneborni</name>
    <dbReference type="NCBI Taxonomy" id="65129"/>
    <lineage>
        <taxon>Eukaryota</taxon>
        <taxon>Sar</taxon>
        <taxon>Alveolata</taxon>
        <taxon>Ciliophora</taxon>
        <taxon>Intramacronucleata</taxon>
        <taxon>Oligohymenophorea</taxon>
        <taxon>Peniculida</taxon>
        <taxon>Parameciidae</taxon>
        <taxon>Paramecium</taxon>
    </lineage>
</organism>
<dbReference type="Proteomes" id="UP000692954">
    <property type="component" value="Unassembled WGS sequence"/>
</dbReference>
<comment type="caution">
    <text evidence="2">The sequence shown here is derived from an EMBL/GenBank/DDBJ whole genome shotgun (WGS) entry which is preliminary data.</text>
</comment>